<dbReference type="GO" id="GO:0003723">
    <property type="term" value="F:RNA binding"/>
    <property type="evidence" value="ECO:0007669"/>
    <property type="project" value="InterPro"/>
</dbReference>
<dbReference type="CDD" id="cd02869">
    <property type="entry name" value="PseudoU_synth_RluA_like"/>
    <property type="match status" value="1"/>
</dbReference>
<feature type="domain" description="Pseudouridine synthase RsuA/RluA-like" evidence="1">
    <location>
        <begin position="11"/>
        <end position="178"/>
    </location>
</feature>
<dbReference type="Pfam" id="PF00849">
    <property type="entry name" value="PseudoU_synth_2"/>
    <property type="match status" value="1"/>
</dbReference>
<dbReference type="EMBL" id="PFKZ01000004">
    <property type="protein sequence ID" value="PIY59743.1"/>
    <property type="molecule type" value="Genomic_DNA"/>
</dbReference>
<dbReference type="PANTHER" id="PTHR21600:SF86">
    <property type="entry name" value="PSEUDOURIDINE SYNTHASE RSUA_RLUA-LIKE DOMAIN-CONTAINING PROTEIN"/>
    <property type="match status" value="1"/>
</dbReference>
<dbReference type="InterPro" id="IPR050188">
    <property type="entry name" value="RluA_PseudoU_synthase"/>
</dbReference>
<dbReference type="PANTHER" id="PTHR21600">
    <property type="entry name" value="MITOCHONDRIAL RNA PSEUDOURIDINE SYNTHASE"/>
    <property type="match status" value="1"/>
</dbReference>
<sequence length="215" mass="24628">MNLEIIYETPDFLVINKPAGVLVHGIEGHDSSKTLVDWLLKKYPEVKNVGDAPEIRPGIVHRLDKDTSGVILICRNQNFFKYAKNLFQEHKIQKKYLALTWGMISPKKGIIEKSIRIKNGTIKRTVWRGKGEKEAITEYEVIKSIKYKVSSIKEEIFSLVEVMPKTGRTHQIRVHLASIGHPIVGDSLYGHKENPFELKRQFLHAESLEFNLING</sequence>
<evidence type="ECO:0000313" key="2">
    <source>
        <dbReference type="EMBL" id="PIY59743.1"/>
    </source>
</evidence>
<feature type="non-terminal residue" evidence="2">
    <location>
        <position position="215"/>
    </location>
</feature>
<dbReference type="GO" id="GO:0000455">
    <property type="term" value="P:enzyme-directed rRNA pseudouridine synthesis"/>
    <property type="evidence" value="ECO:0007669"/>
    <property type="project" value="TreeGrafter"/>
</dbReference>
<dbReference type="PROSITE" id="PS01129">
    <property type="entry name" value="PSI_RLU"/>
    <property type="match status" value="1"/>
</dbReference>
<evidence type="ECO:0000313" key="3">
    <source>
        <dbReference type="Proteomes" id="UP000230363"/>
    </source>
</evidence>
<dbReference type="InterPro" id="IPR020103">
    <property type="entry name" value="PsdUridine_synth_cat_dom_sf"/>
</dbReference>
<comment type="caution">
    <text evidence="2">The sequence shown here is derived from an EMBL/GenBank/DDBJ whole genome shotgun (WGS) entry which is preliminary data.</text>
</comment>
<dbReference type="GO" id="GO:0140098">
    <property type="term" value="F:catalytic activity, acting on RNA"/>
    <property type="evidence" value="ECO:0007669"/>
    <property type="project" value="UniProtKB-ARBA"/>
</dbReference>
<protein>
    <submittedName>
        <fullName evidence="2">RNA pseudouridine synthase</fullName>
    </submittedName>
</protein>
<organism evidence="2 3">
    <name type="scientific">Candidatus Wolfebacteria bacterium CG_4_10_14_0_8_um_filter_37_11</name>
    <dbReference type="NCBI Taxonomy" id="1975062"/>
    <lineage>
        <taxon>Bacteria</taxon>
        <taxon>Candidatus Wolfeibacteriota</taxon>
    </lineage>
</organism>
<dbReference type="GO" id="GO:0009982">
    <property type="term" value="F:pseudouridine synthase activity"/>
    <property type="evidence" value="ECO:0007669"/>
    <property type="project" value="InterPro"/>
</dbReference>
<gene>
    <name evidence="2" type="ORF">COY96_00120</name>
</gene>
<dbReference type="InterPro" id="IPR006224">
    <property type="entry name" value="PsdUridine_synth_RluA-like_CS"/>
</dbReference>
<dbReference type="Gene3D" id="3.30.2350.10">
    <property type="entry name" value="Pseudouridine synthase"/>
    <property type="match status" value="1"/>
</dbReference>
<evidence type="ECO:0000259" key="1">
    <source>
        <dbReference type="Pfam" id="PF00849"/>
    </source>
</evidence>
<dbReference type="AlphaFoldDB" id="A0A2M7Q8M9"/>
<dbReference type="Proteomes" id="UP000230363">
    <property type="component" value="Unassembled WGS sequence"/>
</dbReference>
<dbReference type="InterPro" id="IPR006145">
    <property type="entry name" value="PsdUridine_synth_RsuA/RluA"/>
</dbReference>
<reference evidence="3" key="1">
    <citation type="submission" date="2017-09" db="EMBL/GenBank/DDBJ databases">
        <title>Depth-based differentiation of microbial function through sediment-hosted aquifers and enrichment of novel symbionts in the deep terrestrial subsurface.</title>
        <authorList>
            <person name="Probst A.J."/>
            <person name="Ladd B."/>
            <person name="Jarett J.K."/>
            <person name="Geller-Mcgrath D.E."/>
            <person name="Sieber C.M.K."/>
            <person name="Emerson J.B."/>
            <person name="Anantharaman K."/>
            <person name="Thomas B.C."/>
            <person name="Malmstrom R."/>
            <person name="Stieglmeier M."/>
            <person name="Klingl A."/>
            <person name="Woyke T."/>
            <person name="Ryan C.M."/>
            <person name="Banfield J.F."/>
        </authorList>
    </citation>
    <scope>NUCLEOTIDE SEQUENCE [LARGE SCALE GENOMIC DNA]</scope>
</reference>
<accession>A0A2M7Q8M9</accession>
<proteinExistence type="predicted"/>
<name>A0A2M7Q8M9_9BACT</name>
<dbReference type="SUPFAM" id="SSF55120">
    <property type="entry name" value="Pseudouridine synthase"/>
    <property type="match status" value="1"/>
</dbReference>